<dbReference type="KEGG" id="samy:DB32_004625"/>
<dbReference type="InterPro" id="IPR028973">
    <property type="entry name" value="PhnB-like"/>
</dbReference>
<dbReference type="GO" id="GO:0032259">
    <property type="term" value="P:methylation"/>
    <property type="evidence" value="ECO:0007669"/>
    <property type="project" value="UniProtKB-KW"/>
</dbReference>
<dbReference type="SUPFAM" id="SSF54593">
    <property type="entry name" value="Glyoxalase/Bleomycin resistance protein/Dihydroxybiphenyl dioxygenase"/>
    <property type="match status" value="1"/>
</dbReference>
<feature type="domain" description="PhnB-like" evidence="1">
    <location>
        <begin position="54"/>
        <end position="170"/>
    </location>
</feature>
<sequence length="211" mass="23454">MVCRGGHGPDRAALIGAEKKIAAVSGRAHLVRRSIERHARTTDERDTPMTAKKQKIYTHLWYAKDAEGAARHYASIFPDSRVDRVTPLPAESPSGPPGSVSIVDFTLFGERFQAMTAGPHHDFNDAISLVVECDSQAELDRYWNALLEGGGRPQACGWLTDRYGVRWQIVPAVLDQLMRDDDPARAKRVADAMLKMVKLDIATLERAYRAE</sequence>
<organism evidence="2 3">
    <name type="scientific">Sandaracinus amylolyticus</name>
    <dbReference type="NCBI Taxonomy" id="927083"/>
    <lineage>
        <taxon>Bacteria</taxon>
        <taxon>Pseudomonadati</taxon>
        <taxon>Myxococcota</taxon>
        <taxon>Polyangia</taxon>
        <taxon>Polyangiales</taxon>
        <taxon>Sandaracinaceae</taxon>
        <taxon>Sandaracinus</taxon>
    </lineage>
</organism>
<accession>A0A0F6YJ42</accession>
<keyword evidence="2" id="KW-0808">Transferase</keyword>
<dbReference type="CDD" id="cd06588">
    <property type="entry name" value="PhnB_like"/>
    <property type="match status" value="1"/>
</dbReference>
<protein>
    <submittedName>
        <fullName evidence="2">3-demethylubiquinone-9 3-methyltransferase</fullName>
    </submittedName>
</protein>
<dbReference type="Proteomes" id="UP000034883">
    <property type="component" value="Chromosome"/>
</dbReference>
<dbReference type="InterPro" id="IPR029068">
    <property type="entry name" value="Glyas_Bleomycin-R_OHBP_Dase"/>
</dbReference>
<dbReference type="PANTHER" id="PTHR33990:SF2">
    <property type="entry name" value="PHNB-LIKE DOMAIN-CONTAINING PROTEIN"/>
    <property type="match status" value="1"/>
</dbReference>
<evidence type="ECO:0000313" key="2">
    <source>
        <dbReference type="EMBL" id="AKF07476.1"/>
    </source>
</evidence>
<evidence type="ECO:0000259" key="1">
    <source>
        <dbReference type="Pfam" id="PF06983"/>
    </source>
</evidence>
<dbReference type="PANTHER" id="PTHR33990">
    <property type="entry name" value="PROTEIN YJDN-RELATED"/>
    <property type="match status" value="1"/>
</dbReference>
<name>A0A0F6YJ42_9BACT</name>
<dbReference type="AlphaFoldDB" id="A0A0F6YJ42"/>
<keyword evidence="3" id="KW-1185">Reference proteome</keyword>
<proteinExistence type="predicted"/>
<dbReference type="EMBL" id="CP011125">
    <property type="protein sequence ID" value="AKF07476.1"/>
    <property type="molecule type" value="Genomic_DNA"/>
</dbReference>
<dbReference type="GO" id="GO:0008168">
    <property type="term" value="F:methyltransferase activity"/>
    <property type="evidence" value="ECO:0007669"/>
    <property type="project" value="UniProtKB-KW"/>
</dbReference>
<keyword evidence="2" id="KW-0830">Ubiquinone</keyword>
<dbReference type="Pfam" id="PF06983">
    <property type="entry name" value="3-dmu-9_3-mt"/>
    <property type="match status" value="1"/>
</dbReference>
<reference evidence="2 3" key="1">
    <citation type="submission" date="2015-03" db="EMBL/GenBank/DDBJ databases">
        <title>Genome assembly of Sandaracinus amylolyticus DSM 53668.</title>
        <authorList>
            <person name="Sharma G."/>
            <person name="Subramanian S."/>
        </authorList>
    </citation>
    <scope>NUCLEOTIDE SEQUENCE [LARGE SCALE GENOMIC DNA]</scope>
    <source>
        <strain evidence="2 3">DSM 53668</strain>
    </source>
</reference>
<dbReference type="Gene3D" id="3.10.180.10">
    <property type="entry name" value="2,3-Dihydroxybiphenyl 1,2-Dioxygenase, domain 1"/>
    <property type="match status" value="1"/>
</dbReference>
<dbReference type="STRING" id="927083.DB32_004625"/>
<evidence type="ECO:0000313" key="3">
    <source>
        <dbReference type="Proteomes" id="UP000034883"/>
    </source>
</evidence>
<gene>
    <name evidence="2" type="ORF">DB32_004625</name>
</gene>
<keyword evidence="2" id="KW-0489">Methyltransferase</keyword>